<dbReference type="InterPro" id="IPR004843">
    <property type="entry name" value="Calcineurin-like_PHP"/>
</dbReference>
<organism evidence="2">
    <name type="scientific">uncultured Caudovirales phage</name>
    <dbReference type="NCBI Taxonomy" id="2100421"/>
    <lineage>
        <taxon>Viruses</taxon>
        <taxon>Duplodnaviria</taxon>
        <taxon>Heunggongvirae</taxon>
        <taxon>Uroviricota</taxon>
        <taxon>Caudoviricetes</taxon>
        <taxon>Peduoviridae</taxon>
        <taxon>Maltschvirus</taxon>
        <taxon>Maltschvirus maltsch</taxon>
    </lineage>
</organism>
<dbReference type="Pfam" id="PF00149">
    <property type="entry name" value="Metallophos"/>
    <property type="match status" value="1"/>
</dbReference>
<dbReference type="EMBL" id="LR796563">
    <property type="protein sequence ID" value="CAB4151770.1"/>
    <property type="molecule type" value="Genomic_DNA"/>
</dbReference>
<dbReference type="Gene3D" id="3.60.21.10">
    <property type="match status" value="1"/>
</dbReference>
<accession>A0A6J5N367</accession>
<evidence type="ECO:0000259" key="1">
    <source>
        <dbReference type="Pfam" id="PF00149"/>
    </source>
</evidence>
<proteinExistence type="predicted"/>
<dbReference type="SUPFAM" id="SSF56300">
    <property type="entry name" value="Metallo-dependent phosphatases"/>
    <property type="match status" value="1"/>
</dbReference>
<reference evidence="2" key="1">
    <citation type="submission" date="2020-04" db="EMBL/GenBank/DDBJ databases">
        <authorList>
            <person name="Chiriac C."/>
            <person name="Salcher M."/>
            <person name="Ghai R."/>
            <person name="Kavagutti S V."/>
        </authorList>
    </citation>
    <scope>NUCLEOTIDE SEQUENCE</scope>
</reference>
<evidence type="ECO:0000313" key="2">
    <source>
        <dbReference type="EMBL" id="CAB4151770.1"/>
    </source>
</evidence>
<dbReference type="GO" id="GO:0016787">
    <property type="term" value="F:hydrolase activity"/>
    <property type="evidence" value="ECO:0007669"/>
    <property type="project" value="InterPro"/>
</dbReference>
<feature type="domain" description="Calcineurin-like phosphoesterase" evidence="1">
    <location>
        <begin position="9"/>
        <end position="169"/>
    </location>
</feature>
<gene>
    <name evidence="2" type="ORF">UFOVP583_34</name>
</gene>
<name>A0A6J5N367_9CAUD</name>
<dbReference type="InterPro" id="IPR029052">
    <property type="entry name" value="Metallo-depent_PP-like"/>
</dbReference>
<sequence length="240" mass="27347">MNINKGWKRFMAVGCSHGMYADPKAIAGVLKFKERWKPHMTVHLGDFVDMTPFMSSARGKGDAVEPDIGGGLKFLDQLRPNVVLAGNHEVRLWREAASDDEVYSGYAIRLINDITEHCRKRKALFVEYTGIWQAFQLANYKFTHGTVYGENAPRDMAEMYGNVIFAHTHKVGRMTGRRDDTPTGISVGTLTRRGAMDYANTRRATFAWSQGMVFGYYTDEKLIPWVHEQPHDQDEWILPI</sequence>
<protein>
    <submittedName>
        <fullName evidence="2">Calcineurin-like phosphoesterase domain, ApaH type</fullName>
    </submittedName>
</protein>